<dbReference type="Proteomes" id="UP001652621">
    <property type="component" value="Unplaced"/>
</dbReference>
<dbReference type="GeneID" id="101894724"/>
<evidence type="ECO:0000256" key="1">
    <source>
        <dbReference type="SAM" id="MobiDB-lite"/>
    </source>
</evidence>
<sequence length="228" mass="24578">MKPVRKGQKSVFSAVLVSAQRSRQQRPQRQRSREPARQGRTLGLISPALNLLNFGGLGTNILGYDAPISPFSRIRPISPLAADPFFVPYRRPLPVKPLADPYYDLYDRYHGYNSFGYKPYYGLLSQLAIRRPLPYGFDPAVNSLYGAGPVAAASAPLRPATTSSAPAAAAAAPTSPSNLSPDQAAQVANLLGQLLGQQLRPLVGGSPAADTPSDEVVSEPENSKRLYY</sequence>
<feature type="region of interest" description="Disordered" evidence="1">
    <location>
        <begin position="18"/>
        <end position="39"/>
    </location>
</feature>
<organism evidence="2 3">
    <name type="scientific">Musca domestica</name>
    <name type="common">House fly</name>
    <dbReference type="NCBI Taxonomy" id="7370"/>
    <lineage>
        <taxon>Eukaryota</taxon>
        <taxon>Metazoa</taxon>
        <taxon>Ecdysozoa</taxon>
        <taxon>Arthropoda</taxon>
        <taxon>Hexapoda</taxon>
        <taxon>Insecta</taxon>
        <taxon>Pterygota</taxon>
        <taxon>Neoptera</taxon>
        <taxon>Endopterygota</taxon>
        <taxon>Diptera</taxon>
        <taxon>Brachycera</taxon>
        <taxon>Muscomorpha</taxon>
        <taxon>Muscoidea</taxon>
        <taxon>Muscidae</taxon>
        <taxon>Musca</taxon>
    </lineage>
</organism>
<keyword evidence="2" id="KW-1185">Reference proteome</keyword>
<proteinExistence type="predicted"/>
<evidence type="ECO:0000313" key="2">
    <source>
        <dbReference type="Proteomes" id="UP001652621"/>
    </source>
</evidence>
<gene>
    <name evidence="3" type="primary">LOC101894724</name>
</gene>
<protein>
    <submittedName>
        <fullName evidence="3">Uncharacterized protein LOC101894724</fullName>
    </submittedName>
</protein>
<dbReference type="RefSeq" id="XP_058976673.1">
    <property type="nucleotide sequence ID" value="XM_059120690.1"/>
</dbReference>
<feature type="region of interest" description="Disordered" evidence="1">
    <location>
        <begin position="202"/>
        <end position="228"/>
    </location>
</feature>
<name>A0ABM3UT06_MUSDO</name>
<reference evidence="3" key="1">
    <citation type="submission" date="2025-08" db="UniProtKB">
        <authorList>
            <consortium name="RefSeq"/>
        </authorList>
    </citation>
    <scope>IDENTIFICATION</scope>
    <source>
        <strain evidence="3">Aabys</strain>
        <tissue evidence="3">Whole body</tissue>
    </source>
</reference>
<accession>A0ABM3UT06</accession>
<evidence type="ECO:0000313" key="3">
    <source>
        <dbReference type="RefSeq" id="XP_058976673.1"/>
    </source>
</evidence>